<evidence type="ECO:0000259" key="1">
    <source>
        <dbReference type="Pfam" id="PF14243"/>
    </source>
</evidence>
<name>A0A174HAG8_9FIRM</name>
<dbReference type="Pfam" id="PF14243">
    <property type="entry name" value="R2K_3"/>
    <property type="match status" value="1"/>
</dbReference>
<dbReference type="InterPro" id="IPR025643">
    <property type="entry name" value="R2K_3"/>
</dbReference>
<organism evidence="2 3">
    <name type="scientific">Hungatella hathewayi</name>
    <dbReference type="NCBI Taxonomy" id="154046"/>
    <lineage>
        <taxon>Bacteria</taxon>
        <taxon>Bacillati</taxon>
        <taxon>Bacillota</taxon>
        <taxon>Clostridia</taxon>
        <taxon>Lachnospirales</taxon>
        <taxon>Lachnospiraceae</taxon>
        <taxon>Hungatella</taxon>
    </lineage>
</organism>
<dbReference type="Proteomes" id="UP000095651">
    <property type="component" value="Unassembled WGS sequence"/>
</dbReference>
<evidence type="ECO:0000313" key="3">
    <source>
        <dbReference type="Proteomes" id="UP000095651"/>
    </source>
</evidence>
<evidence type="ECO:0000313" key="2">
    <source>
        <dbReference type="EMBL" id="CUO71241.1"/>
    </source>
</evidence>
<feature type="domain" description="ATP-grasp" evidence="1">
    <location>
        <begin position="137"/>
        <end position="280"/>
    </location>
</feature>
<dbReference type="EMBL" id="CYZE01000010">
    <property type="protein sequence ID" value="CUO71241.1"/>
    <property type="molecule type" value="Genomic_DNA"/>
</dbReference>
<dbReference type="RefSeq" id="WP_055657391.1">
    <property type="nucleotide sequence ID" value="NZ_CABIXC010000010.1"/>
</dbReference>
<sequence>MKITILYPADYFDIRKVDADYRQEYEEAVKFPEFQAVLYNYDNFVAGEPFRLYPAEAAGDDERCIYRGWMLQPEAYARLFEALKERKLTLINTPAEYENCHEFPLAYPAIADYTPGIRVYPEGEAIDWREVKHAFPRFMMKDYVKSVKGTDFPACFDSSYDDRQLDEYARRFQAMRGDLYVRGIVLKEYVELKRRDSMTNEYRVFYLNGELLTLSPNSNQKEGWPVVPMELVNAIPVLDSHFYTVDFAELENGSWTVIETGDGQVSGLSPNQYVFKFYDEIRWRLCGNE</sequence>
<protein>
    <recommendedName>
        <fullName evidence="1">ATP-grasp domain-containing protein</fullName>
    </recommendedName>
</protein>
<dbReference type="AlphaFoldDB" id="A0A174HAG8"/>
<gene>
    <name evidence="2" type="ORF">ERS852407_03693</name>
</gene>
<reference evidence="2 3" key="1">
    <citation type="submission" date="2015-09" db="EMBL/GenBank/DDBJ databases">
        <authorList>
            <consortium name="Pathogen Informatics"/>
        </authorList>
    </citation>
    <scope>NUCLEOTIDE SEQUENCE [LARGE SCALE GENOMIC DNA]</scope>
    <source>
        <strain evidence="2 3">2789STDY5608850</strain>
    </source>
</reference>
<accession>A0A174HAG8</accession>
<proteinExistence type="predicted"/>